<comment type="caution">
    <text evidence="1">The sequence shown here is derived from an EMBL/GenBank/DDBJ whole genome shotgun (WGS) entry which is preliminary data.</text>
</comment>
<dbReference type="Pfam" id="PF04245">
    <property type="entry name" value="NA37"/>
    <property type="match status" value="1"/>
</dbReference>
<organism evidence="1 2">
    <name type="scientific">Acinetobacter oleivorans</name>
    <dbReference type="NCBI Taxonomy" id="1148157"/>
    <lineage>
        <taxon>Bacteria</taxon>
        <taxon>Pseudomonadati</taxon>
        <taxon>Pseudomonadota</taxon>
        <taxon>Gammaproteobacteria</taxon>
        <taxon>Moraxellales</taxon>
        <taxon>Moraxellaceae</taxon>
        <taxon>Acinetobacter</taxon>
    </lineage>
</organism>
<gene>
    <name evidence="1" type="ORF">IIQ43_18155</name>
</gene>
<evidence type="ECO:0000313" key="2">
    <source>
        <dbReference type="Proteomes" id="UP000619170"/>
    </source>
</evidence>
<reference evidence="2" key="2">
    <citation type="submission" date="2023-07" db="EMBL/GenBank/DDBJ databases">
        <title>Acinetobacter oleivorans assembled AC1583.</title>
        <authorList>
            <person name="Yeo C.C."/>
        </authorList>
    </citation>
    <scope>NUCLEOTIDE SEQUENCE [LARGE SCALE GENOMIC DNA]</scope>
    <source>
        <strain evidence="2">AC1583</strain>
    </source>
</reference>
<keyword evidence="2" id="KW-1185">Reference proteome</keyword>
<dbReference type="InterPro" id="IPR007358">
    <property type="entry name" value="Nucleoid_associated_NdpA"/>
</dbReference>
<accession>A0ABR9NNW8</accession>
<sequence length="365" mass="41010">MTLTNLIVNRIIIHQIFQKTSDTMTPPEQSTEYTRFDTKAQMDFDSRVIGALGSDSKAVSMQIIDLDEKGLPALIDKAVNDTDDDFINSSFDIAHKLARAQFEKGRAIGGGIVVVFTGTYGIKDKKILGIMKADIHSGYEKIKTEGGQISLKHIEDLLLTPSSRLYKTVGFCEKTEYDPLSTNPNDKWSVLISDNQISQVDGKAAAEYFYSTFAGCGYPETSARTTKFFYDATKSFILNLDNKTSEEKYELSNALTTYLKLGQSILVNPIEFAENFFDKEVIDEYRNHLKASQIPLTSFTKDVEHIKNQLKLHKVTFSNNVKIEADPDTFKNDILMETIEGETDANGVSQEWTKIIVKSKLTIKK</sequence>
<dbReference type="RefSeq" id="WP_192835108.1">
    <property type="nucleotide sequence ID" value="NZ_JADAZL010000013.1"/>
</dbReference>
<dbReference type="Proteomes" id="UP000619170">
    <property type="component" value="Unassembled WGS sequence"/>
</dbReference>
<proteinExistence type="predicted"/>
<dbReference type="EMBL" id="JADAZL010000013">
    <property type="protein sequence ID" value="MBE2166446.1"/>
    <property type="molecule type" value="Genomic_DNA"/>
</dbReference>
<protein>
    <submittedName>
        <fullName evidence="1">Nucleoid-associated protein</fullName>
    </submittedName>
</protein>
<name>A0ABR9NNW8_9GAMM</name>
<evidence type="ECO:0000313" key="1">
    <source>
        <dbReference type="EMBL" id="MBE2166446.1"/>
    </source>
</evidence>
<reference evidence="1 2" key="1">
    <citation type="submission" date="2020-10" db="EMBL/GenBank/DDBJ databases">
        <authorList>
            <person name="Mohd Rani F."/>
        </authorList>
    </citation>
    <scope>NUCLEOTIDE SEQUENCE [LARGE SCALE GENOMIC DNA]</scope>
    <source>
        <strain evidence="1 2">AC1583</strain>
    </source>
</reference>